<dbReference type="KEGG" id="ami:Amir_2230"/>
<dbReference type="EMBL" id="CP001630">
    <property type="protein sequence ID" value="ACU36170.1"/>
    <property type="molecule type" value="Genomic_DNA"/>
</dbReference>
<evidence type="ECO:0008006" key="5">
    <source>
        <dbReference type="Google" id="ProtNLM"/>
    </source>
</evidence>
<proteinExistence type="predicted"/>
<keyword evidence="4" id="KW-1185">Reference proteome</keyword>
<accession>C6WIC7</accession>
<sequence>MSVPPPGPHGQQPDPYGQQPGHGQPSGGFPQQPQPQQFGQPQQQGYGQQGYGQQGYGQQGYGQQGYGQQPYGQPGHGQQPGQFGQPGPFEQAGQYGQPGQYAQHGQPGQYGRQPGMPGQFGFDPSGGLPPGKKSALPWVLGGVGVLAVVGLVVGLLVFTGDDKTDTASGGSDQSTPASSSGQAGGSAETAEAEKVVDAYVAELEKGKSADKAKSQAMICAADRPTVKAFAEQAEAVEASLPAERREQLNSVKLDYSVENVTASGTTGSLTMRVKYSNVPAGVALPAESTTALELVKESGDWKICGLAKQLTGNPGGATG</sequence>
<evidence type="ECO:0000256" key="2">
    <source>
        <dbReference type="SAM" id="Phobius"/>
    </source>
</evidence>
<feature type="region of interest" description="Disordered" evidence="1">
    <location>
        <begin position="165"/>
        <end position="189"/>
    </location>
</feature>
<evidence type="ECO:0000256" key="1">
    <source>
        <dbReference type="SAM" id="MobiDB-lite"/>
    </source>
</evidence>
<gene>
    <name evidence="3" type="ordered locus">Amir_2230</name>
</gene>
<name>C6WIC7_ACTMD</name>
<dbReference type="Gene3D" id="3.10.450.50">
    <property type="match status" value="1"/>
</dbReference>
<organism evidence="3 4">
    <name type="scientific">Actinosynnema mirum (strain ATCC 29888 / DSM 43827 / JCM 3225 / NBRC 14064 / NCIMB 13271 / NRRL B-12336 / IMRU 3971 / 101)</name>
    <dbReference type="NCBI Taxonomy" id="446462"/>
    <lineage>
        <taxon>Bacteria</taxon>
        <taxon>Bacillati</taxon>
        <taxon>Actinomycetota</taxon>
        <taxon>Actinomycetes</taxon>
        <taxon>Pseudonocardiales</taxon>
        <taxon>Pseudonocardiaceae</taxon>
        <taxon>Actinosynnema</taxon>
    </lineage>
</organism>
<protein>
    <recommendedName>
        <fullName evidence="5">DUF4878 domain-containing protein</fullName>
    </recommendedName>
</protein>
<dbReference type="AlphaFoldDB" id="C6WIC7"/>
<dbReference type="HOGENOM" id="CLU_945875_0_0_11"/>
<feature type="compositionally biased region" description="Gly residues" evidence="1">
    <location>
        <begin position="47"/>
        <end position="65"/>
    </location>
</feature>
<dbReference type="Proteomes" id="UP000002213">
    <property type="component" value="Chromosome"/>
</dbReference>
<feature type="compositionally biased region" description="Low complexity" evidence="1">
    <location>
        <begin position="9"/>
        <end position="46"/>
    </location>
</feature>
<evidence type="ECO:0000313" key="4">
    <source>
        <dbReference type="Proteomes" id="UP000002213"/>
    </source>
</evidence>
<feature type="compositionally biased region" description="Low complexity" evidence="1">
    <location>
        <begin position="173"/>
        <end position="189"/>
    </location>
</feature>
<keyword evidence="2" id="KW-0812">Transmembrane</keyword>
<feature type="transmembrane region" description="Helical" evidence="2">
    <location>
        <begin position="135"/>
        <end position="158"/>
    </location>
</feature>
<feature type="region of interest" description="Disordered" evidence="1">
    <location>
        <begin position="1"/>
        <end position="128"/>
    </location>
</feature>
<keyword evidence="2" id="KW-1133">Transmembrane helix</keyword>
<evidence type="ECO:0000313" key="3">
    <source>
        <dbReference type="EMBL" id="ACU36170.1"/>
    </source>
</evidence>
<feature type="compositionally biased region" description="Low complexity" evidence="1">
    <location>
        <begin position="66"/>
        <end position="111"/>
    </location>
</feature>
<reference evidence="3 4" key="1">
    <citation type="journal article" date="2009" name="Stand. Genomic Sci.">
        <title>Complete genome sequence of Actinosynnema mirum type strain (101).</title>
        <authorList>
            <person name="Land M."/>
            <person name="Lapidus A."/>
            <person name="Mayilraj S."/>
            <person name="Chen F."/>
            <person name="Copeland A."/>
            <person name="Del Rio T.G."/>
            <person name="Nolan M."/>
            <person name="Lucas S."/>
            <person name="Tice H."/>
            <person name="Cheng J.F."/>
            <person name="Chertkov O."/>
            <person name="Bruce D."/>
            <person name="Goodwin L."/>
            <person name="Pitluck S."/>
            <person name="Rohde M."/>
            <person name="Goker M."/>
            <person name="Pati A."/>
            <person name="Ivanova N."/>
            <person name="Mavromatis K."/>
            <person name="Chen A."/>
            <person name="Palaniappan K."/>
            <person name="Hauser L."/>
            <person name="Chang Y.J."/>
            <person name="Jeffries C.C."/>
            <person name="Brettin T."/>
            <person name="Detter J.C."/>
            <person name="Han C."/>
            <person name="Chain P."/>
            <person name="Tindall B.J."/>
            <person name="Bristow J."/>
            <person name="Eisen J.A."/>
            <person name="Markowitz V."/>
            <person name="Hugenholtz P."/>
            <person name="Kyrpides N.C."/>
            <person name="Klenk H.P."/>
        </authorList>
    </citation>
    <scope>NUCLEOTIDE SEQUENCE [LARGE SCALE GENOMIC DNA]</scope>
    <source>
        <strain evidence="4">ATCC 29888 / DSM 43827 / JCM 3225 / NBRC 14064 / NCIMB 13271 / NRRL B-12336 / IMRU 3971 / 101</strain>
    </source>
</reference>
<keyword evidence="2" id="KW-0472">Membrane</keyword>
<dbReference type="STRING" id="446462.Amir_2230"/>
<dbReference type="RefSeq" id="WP_015801059.1">
    <property type="nucleotide sequence ID" value="NC_013093.1"/>
</dbReference>